<evidence type="ECO:0000313" key="10">
    <source>
        <dbReference type="Proteomes" id="UP000192468"/>
    </source>
</evidence>
<keyword evidence="5 6" id="KW-0449">Lipoprotein</keyword>
<feature type="signal peptide" evidence="8">
    <location>
        <begin position="1"/>
        <end position="22"/>
    </location>
</feature>
<comment type="subcellular location">
    <subcellularLocation>
        <location evidence="1">Membrane</location>
        <topology evidence="1">Lipid-anchor</topology>
    </subcellularLocation>
</comment>
<evidence type="ECO:0000256" key="6">
    <source>
        <dbReference type="PIRNR" id="PIRNR002854"/>
    </source>
</evidence>
<dbReference type="SUPFAM" id="SSF53850">
    <property type="entry name" value="Periplasmic binding protein-like II"/>
    <property type="match status" value="1"/>
</dbReference>
<keyword evidence="4" id="KW-0564">Palmitate</keyword>
<dbReference type="PANTHER" id="PTHR30429:SF0">
    <property type="entry name" value="METHIONINE-BINDING LIPOPROTEIN METQ"/>
    <property type="match status" value="1"/>
</dbReference>
<evidence type="ECO:0000256" key="8">
    <source>
        <dbReference type="SAM" id="SignalP"/>
    </source>
</evidence>
<dbReference type="Gene3D" id="3.40.190.10">
    <property type="entry name" value="Periplasmic binding protein-like II"/>
    <property type="match status" value="2"/>
</dbReference>
<organism evidence="9 10">
    <name type="scientific">Clostridium acidisoli DSM 12555</name>
    <dbReference type="NCBI Taxonomy" id="1121291"/>
    <lineage>
        <taxon>Bacteria</taxon>
        <taxon>Bacillati</taxon>
        <taxon>Bacillota</taxon>
        <taxon>Clostridia</taxon>
        <taxon>Eubacteriales</taxon>
        <taxon>Clostridiaceae</taxon>
        <taxon>Clostridium</taxon>
    </lineage>
</organism>
<proteinExistence type="inferred from homology"/>
<dbReference type="AlphaFoldDB" id="A0A1W1XK99"/>
<dbReference type="PIRSF" id="PIRSF002854">
    <property type="entry name" value="MetQ"/>
    <property type="match status" value="1"/>
</dbReference>
<keyword evidence="2 8" id="KW-0732">Signal</keyword>
<gene>
    <name evidence="9" type="ORF">SAMN02745134_02157</name>
</gene>
<evidence type="ECO:0000256" key="7">
    <source>
        <dbReference type="PIRSR" id="PIRSR002854-1"/>
    </source>
</evidence>
<dbReference type="PROSITE" id="PS51257">
    <property type="entry name" value="PROKAR_LIPOPROTEIN"/>
    <property type="match status" value="1"/>
</dbReference>
<evidence type="ECO:0000256" key="5">
    <source>
        <dbReference type="ARBA" id="ARBA00023288"/>
    </source>
</evidence>
<name>A0A1W1XK99_9CLOT</name>
<evidence type="ECO:0000256" key="1">
    <source>
        <dbReference type="ARBA" id="ARBA00004635"/>
    </source>
</evidence>
<protein>
    <recommendedName>
        <fullName evidence="6">Lipoprotein</fullName>
    </recommendedName>
</protein>
<feature type="chain" id="PRO_5039104034" description="Lipoprotein" evidence="8">
    <location>
        <begin position="23"/>
        <end position="270"/>
    </location>
</feature>
<feature type="lipid moiety-binding region" description="S-diacylglycerol cysteine" evidence="7">
    <location>
        <position position="21"/>
    </location>
</feature>
<dbReference type="GO" id="GO:0016020">
    <property type="term" value="C:membrane"/>
    <property type="evidence" value="ECO:0007669"/>
    <property type="project" value="UniProtKB-SubCell"/>
</dbReference>
<keyword evidence="3" id="KW-0472">Membrane</keyword>
<dbReference type="PANTHER" id="PTHR30429">
    <property type="entry name" value="D-METHIONINE-BINDING LIPOPROTEIN METQ"/>
    <property type="match status" value="1"/>
</dbReference>
<dbReference type="Proteomes" id="UP000192468">
    <property type="component" value="Unassembled WGS sequence"/>
</dbReference>
<dbReference type="STRING" id="1121291.SAMN02745134_02157"/>
<keyword evidence="10" id="KW-1185">Reference proteome</keyword>
<sequence length="270" mass="29525">MKKYLGVIAVAIVAMLAITGCGANKSTSTSDTDKKTIIVGASPIPHAEILEKVKPILAKEGYTLKIKVFNDYVQPNKALNDGDIDANFFQHIPYLNTFNKEQKTDLVPTVKVHIEPMGVYSKKIKSLKDLKDGAQIAIPNDATNGSRALQLLEKAGLIKVKKVDLPTVSDITENKKNLKFTELDAAQLPRTLDDVDAAVINANYALQANLNPTKDALYLEAKDSPYANVIAVKKGNENKAYIKALDKAINSPEIKKFIEDKYKGSIVPAF</sequence>
<dbReference type="OrthoDB" id="9812878at2"/>
<reference evidence="9 10" key="1">
    <citation type="submission" date="2017-04" db="EMBL/GenBank/DDBJ databases">
        <authorList>
            <person name="Afonso C.L."/>
            <person name="Miller P.J."/>
            <person name="Scott M.A."/>
            <person name="Spackman E."/>
            <person name="Goraichik I."/>
            <person name="Dimitrov K.M."/>
            <person name="Suarez D.L."/>
            <person name="Swayne D.E."/>
        </authorList>
    </citation>
    <scope>NUCLEOTIDE SEQUENCE [LARGE SCALE GENOMIC DNA]</scope>
    <source>
        <strain evidence="9 10">DSM 12555</strain>
    </source>
</reference>
<comment type="similarity">
    <text evidence="6">Belongs to the nlpA lipoprotein family.</text>
</comment>
<evidence type="ECO:0000313" key="9">
    <source>
        <dbReference type="EMBL" id="SMC24409.1"/>
    </source>
</evidence>
<dbReference type="EMBL" id="FWXH01000007">
    <property type="protein sequence ID" value="SMC24409.1"/>
    <property type="molecule type" value="Genomic_DNA"/>
</dbReference>
<dbReference type="RefSeq" id="WP_084115958.1">
    <property type="nucleotide sequence ID" value="NZ_FWXH01000007.1"/>
</dbReference>
<evidence type="ECO:0000256" key="4">
    <source>
        <dbReference type="ARBA" id="ARBA00023139"/>
    </source>
</evidence>
<dbReference type="CDD" id="cd13597">
    <property type="entry name" value="PBP2_lipoprotein_Tp32"/>
    <property type="match status" value="1"/>
</dbReference>
<dbReference type="InterPro" id="IPR004872">
    <property type="entry name" value="Lipoprotein_NlpA"/>
</dbReference>
<dbReference type="Pfam" id="PF03180">
    <property type="entry name" value="Lipoprotein_9"/>
    <property type="match status" value="1"/>
</dbReference>
<evidence type="ECO:0000256" key="2">
    <source>
        <dbReference type="ARBA" id="ARBA00022729"/>
    </source>
</evidence>
<evidence type="ECO:0000256" key="3">
    <source>
        <dbReference type="ARBA" id="ARBA00023136"/>
    </source>
</evidence>
<accession>A0A1W1XK99</accession>